<keyword evidence="2" id="KW-1185">Reference proteome</keyword>
<dbReference type="SUPFAM" id="SSF52151">
    <property type="entry name" value="FabD/lysophospholipase-like"/>
    <property type="match status" value="1"/>
</dbReference>
<dbReference type="Proteomes" id="UP000287908">
    <property type="component" value="Unassembled WGS sequence"/>
</dbReference>
<comment type="caution">
    <text evidence="1">The sequence shown here is derived from an EMBL/GenBank/DDBJ whole genome shotgun (WGS) entry which is preliminary data.</text>
</comment>
<dbReference type="AlphaFoldDB" id="A0A432ZII9"/>
<gene>
    <name evidence="1" type="ORF">CWI81_04445</name>
</gene>
<reference evidence="1 2" key="1">
    <citation type="journal article" date="2011" name="Front. Microbiol.">
        <title>Genomic signatures of strain selection and enhancement in Bacillus atrophaeus var. globigii, a historical biowarfare simulant.</title>
        <authorList>
            <person name="Gibbons H.S."/>
            <person name="Broomall S.M."/>
            <person name="McNew L.A."/>
            <person name="Daligault H."/>
            <person name="Chapman C."/>
            <person name="Bruce D."/>
            <person name="Karavis M."/>
            <person name="Krepps M."/>
            <person name="McGregor P.A."/>
            <person name="Hong C."/>
            <person name="Park K.H."/>
            <person name="Akmal A."/>
            <person name="Feldman A."/>
            <person name="Lin J.S."/>
            <person name="Chang W.E."/>
            <person name="Higgs B.W."/>
            <person name="Demirev P."/>
            <person name="Lindquist J."/>
            <person name="Liem A."/>
            <person name="Fochler E."/>
            <person name="Read T.D."/>
            <person name="Tapia R."/>
            <person name="Johnson S."/>
            <person name="Bishop-Lilly K.A."/>
            <person name="Detter C."/>
            <person name="Han C."/>
            <person name="Sozhamannan S."/>
            <person name="Rosenzweig C.N."/>
            <person name="Skowronski E.W."/>
        </authorList>
    </citation>
    <scope>NUCLEOTIDE SEQUENCE [LARGE SCALE GENOMIC DNA]</scope>
    <source>
        <strain evidence="1 2">CL-SP19</strain>
    </source>
</reference>
<sequence>MTDSLLSIKAGAQAYQQIKDNGLSADDIDLMLGASGGPKWFILQGMDRWLFGEFFRHKKQPLNTLGTSAGAWRFASLGQPDPVAASDLFAQLYSTQTYSENPDRKEITDEARKLLARYVPDSAVTSILAQTKVRHHFIVARCLRSTAAEGRRQMLGLLSSALANSVNRRSLGRYYERVMFHHPQSDLNFCRHWNDLPTRFVGLTEQNFQSALLATGSIPLVLEGVKDIPGAPPGVYRDGGITDYHFDVDLSQVNGLVLYPHFHSEAIPGWFDKRLKRRRTTGKDWPNVVFISPSDAFVKSLPYGKIPDRTDFQKLPAPQRIRYWQQAIEAGQRLADELQSLVETGNIRKRVELWR</sequence>
<dbReference type="GO" id="GO:0016787">
    <property type="term" value="F:hydrolase activity"/>
    <property type="evidence" value="ECO:0007669"/>
    <property type="project" value="UniProtKB-KW"/>
</dbReference>
<evidence type="ECO:0000313" key="2">
    <source>
        <dbReference type="Proteomes" id="UP000287908"/>
    </source>
</evidence>
<protein>
    <submittedName>
        <fullName evidence="1">Alpha/beta hydrolase</fullName>
    </submittedName>
</protein>
<name>A0A432ZII9_9GAMM</name>
<dbReference type="InterPro" id="IPR016035">
    <property type="entry name" value="Acyl_Trfase/lysoPLipase"/>
</dbReference>
<dbReference type="RefSeq" id="WP_126784002.1">
    <property type="nucleotide sequence ID" value="NZ_PIQF01000001.1"/>
</dbReference>
<proteinExistence type="predicted"/>
<evidence type="ECO:0000313" key="1">
    <source>
        <dbReference type="EMBL" id="RUO77733.1"/>
    </source>
</evidence>
<accession>A0A432ZII9</accession>
<dbReference type="EMBL" id="PIQF01000001">
    <property type="protein sequence ID" value="RUO77733.1"/>
    <property type="molecule type" value="Genomic_DNA"/>
</dbReference>
<dbReference type="OrthoDB" id="8586159at2"/>
<organism evidence="1 2">
    <name type="scientific">Idiomarina seosinensis</name>
    <dbReference type="NCBI Taxonomy" id="281739"/>
    <lineage>
        <taxon>Bacteria</taxon>
        <taxon>Pseudomonadati</taxon>
        <taxon>Pseudomonadota</taxon>
        <taxon>Gammaproteobacteria</taxon>
        <taxon>Alteromonadales</taxon>
        <taxon>Idiomarinaceae</taxon>
        <taxon>Idiomarina</taxon>
    </lineage>
</organism>
<keyword evidence="1" id="KW-0378">Hydrolase</keyword>